<accession>A0A0F9JIA1</accession>
<organism evidence="1">
    <name type="scientific">marine sediment metagenome</name>
    <dbReference type="NCBI Taxonomy" id="412755"/>
    <lineage>
        <taxon>unclassified sequences</taxon>
        <taxon>metagenomes</taxon>
        <taxon>ecological metagenomes</taxon>
    </lineage>
</organism>
<protein>
    <submittedName>
        <fullName evidence="1">Uncharacterized protein</fullName>
    </submittedName>
</protein>
<dbReference type="AlphaFoldDB" id="A0A0F9JIA1"/>
<dbReference type="EMBL" id="LAZR01010017">
    <property type="protein sequence ID" value="KKM69273.1"/>
    <property type="molecule type" value="Genomic_DNA"/>
</dbReference>
<name>A0A0F9JIA1_9ZZZZ</name>
<gene>
    <name evidence="1" type="ORF">LCGC14_1452500</name>
</gene>
<reference evidence="1" key="1">
    <citation type="journal article" date="2015" name="Nature">
        <title>Complex archaea that bridge the gap between prokaryotes and eukaryotes.</title>
        <authorList>
            <person name="Spang A."/>
            <person name="Saw J.H."/>
            <person name="Jorgensen S.L."/>
            <person name="Zaremba-Niedzwiedzka K."/>
            <person name="Martijn J."/>
            <person name="Lind A.E."/>
            <person name="van Eijk R."/>
            <person name="Schleper C."/>
            <person name="Guy L."/>
            <person name="Ettema T.J."/>
        </authorList>
    </citation>
    <scope>NUCLEOTIDE SEQUENCE</scope>
</reference>
<evidence type="ECO:0000313" key="1">
    <source>
        <dbReference type="EMBL" id="KKM69273.1"/>
    </source>
</evidence>
<proteinExistence type="predicted"/>
<sequence>MDELNKKLAIWRFPTCEVEHFDYDNGEIRLSNRALTVPDDAFEDGIAPHFWSVGVFTQSLDACDKWLMPKLGSIVLWKAKLWAVDVSKDSPIYHAAADTLSLAFCLAVEKLIDGSK</sequence>
<comment type="caution">
    <text evidence="1">The sequence shown here is derived from an EMBL/GenBank/DDBJ whole genome shotgun (WGS) entry which is preliminary data.</text>
</comment>